<keyword evidence="1" id="KW-1133">Transmembrane helix</keyword>
<dbReference type="EMBL" id="NHNT01000002">
    <property type="protein sequence ID" value="OUZ40172.1"/>
    <property type="molecule type" value="Genomic_DNA"/>
</dbReference>
<reference evidence="2 3" key="1">
    <citation type="journal article" date="2017" name="Int. J. Syst. Evol. Microbiol.">
        <title>Solibacillus kalamii sp. nov., isolated from a high-efficiency particulate arrestance filter system used in the International Space Station.</title>
        <authorList>
            <person name="Checinska Sielaff A."/>
            <person name="Kumar R.M."/>
            <person name="Pal D."/>
            <person name="Mayilraj S."/>
            <person name="Venkateswaran K."/>
        </authorList>
    </citation>
    <scope>NUCLEOTIDE SEQUENCE [LARGE SCALE GENOMIC DNA]</scope>
    <source>
        <strain evidence="2 3">ISSFR-015</strain>
    </source>
</reference>
<evidence type="ECO:0008006" key="4">
    <source>
        <dbReference type="Google" id="ProtNLM"/>
    </source>
</evidence>
<evidence type="ECO:0000256" key="1">
    <source>
        <dbReference type="SAM" id="Phobius"/>
    </source>
</evidence>
<evidence type="ECO:0000313" key="2">
    <source>
        <dbReference type="EMBL" id="OUZ40172.1"/>
    </source>
</evidence>
<keyword evidence="3" id="KW-1185">Reference proteome</keyword>
<name>A0ABX3ZKB2_9BACL</name>
<proteinExistence type="predicted"/>
<accession>A0ABX3ZKB2</accession>
<dbReference type="PROSITE" id="PS51257">
    <property type="entry name" value="PROKAR_LIPOPROTEIN"/>
    <property type="match status" value="1"/>
</dbReference>
<sequence>MWQQNHKSVKIYFRIYLIIAVFLLAGCSSIQNVISEDEAKQMVLDHHFNHNSKTEIRSVELKNNKYFIAWEIKDNCERGKDSVNKKGELEMIEASIC</sequence>
<protein>
    <recommendedName>
        <fullName evidence="4">Lipoprotein</fullName>
    </recommendedName>
</protein>
<dbReference type="Proteomes" id="UP000196594">
    <property type="component" value="Unassembled WGS sequence"/>
</dbReference>
<organism evidence="2 3">
    <name type="scientific">Solibacillus kalamii</name>
    <dbReference type="NCBI Taxonomy" id="1748298"/>
    <lineage>
        <taxon>Bacteria</taxon>
        <taxon>Bacillati</taxon>
        <taxon>Bacillota</taxon>
        <taxon>Bacilli</taxon>
        <taxon>Bacillales</taxon>
        <taxon>Caryophanaceae</taxon>
        <taxon>Solibacillus</taxon>
    </lineage>
</organism>
<gene>
    <name evidence="2" type="ORF">CBM15_06565</name>
</gene>
<feature type="transmembrane region" description="Helical" evidence="1">
    <location>
        <begin position="12"/>
        <end position="34"/>
    </location>
</feature>
<dbReference type="RefSeq" id="WP_087616420.1">
    <property type="nucleotide sequence ID" value="NZ_JAFBEY010000001.1"/>
</dbReference>
<keyword evidence="1" id="KW-0812">Transmembrane</keyword>
<keyword evidence="1" id="KW-0472">Membrane</keyword>
<comment type="caution">
    <text evidence="2">The sequence shown here is derived from an EMBL/GenBank/DDBJ whole genome shotgun (WGS) entry which is preliminary data.</text>
</comment>
<evidence type="ECO:0000313" key="3">
    <source>
        <dbReference type="Proteomes" id="UP000196594"/>
    </source>
</evidence>